<dbReference type="PROSITE" id="PS50110">
    <property type="entry name" value="RESPONSE_REGULATORY"/>
    <property type="match status" value="1"/>
</dbReference>
<dbReference type="EMBL" id="CAFBQK010000116">
    <property type="protein sequence ID" value="CAB5053653.1"/>
    <property type="molecule type" value="Genomic_DNA"/>
</dbReference>
<dbReference type="AlphaFoldDB" id="A0A6J6VVB6"/>
<dbReference type="PANTHER" id="PTHR43214">
    <property type="entry name" value="TWO-COMPONENT RESPONSE REGULATOR"/>
    <property type="match status" value="1"/>
</dbReference>
<dbReference type="Gene3D" id="1.10.10.10">
    <property type="entry name" value="Winged helix-like DNA-binding domain superfamily/Winged helix DNA-binding domain"/>
    <property type="match status" value="1"/>
</dbReference>
<dbReference type="GO" id="GO:0006355">
    <property type="term" value="P:regulation of DNA-templated transcription"/>
    <property type="evidence" value="ECO:0007669"/>
    <property type="project" value="InterPro"/>
</dbReference>
<evidence type="ECO:0000313" key="4">
    <source>
        <dbReference type="EMBL" id="CAB4774738.1"/>
    </source>
</evidence>
<evidence type="ECO:0000313" key="6">
    <source>
        <dbReference type="EMBL" id="CAB4925953.1"/>
    </source>
</evidence>
<dbReference type="SUPFAM" id="SSF52172">
    <property type="entry name" value="CheY-like"/>
    <property type="match status" value="1"/>
</dbReference>
<dbReference type="Pfam" id="PF00072">
    <property type="entry name" value="Response_reg"/>
    <property type="match status" value="1"/>
</dbReference>
<dbReference type="InterPro" id="IPR039420">
    <property type="entry name" value="WalR-like"/>
</dbReference>
<evidence type="ECO:0000313" key="5">
    <source>
        <dbReference type="EMBL" id="CAB4841947.1"/>
    </source>
</evidence>
<dbReference type="InterPro" id="IPR000792">
    <property type="entry name" value="Tscrpt_reg_LuxR_C"/>
</dbReference>
<gene>
    <name evidence="3" type="ORF">UFOPK2254_00659</name>
    <name evidence="4" type="ORF">UFOPK2907_00754</name>
    <name evidence="5" type="ORF">UFOPK3241_00556</name>
    <name evidence="6" type="ORF">UFOPK3707_00606</name>
    <name evidence="7" type="ORF">UFOPK4265_00905</name>
</gene>
<organism evidence="4">
    <name type="scientific">freshwater metagenome</name>
    <dbReference type="NCBI Taxonomy" id="449393"/>
    <lineage>
        <taxon>unclassified sequences</taxon>
        <taxon>metagenomes</taxon>
        <taxon>ecological metagenomes</taxon>
    </lineage>
</organism>
<proteinExistence type="predicted"/>
<dbReference type="InterPro" id="IPR036388">
    <property type="entry name" value="WH-like_DNA-bd_sf"/>
</dbReference>
<dbReference type="EMBL" id="CAFBMY010000079">
    <property type="protein sequence ID" value="CAB4925953.1"/>
    <property type="molecule type" value="Genomic_DNA"/>
</dbReference>
<dbReference type="EMBL" id="CAFAZX010000022">
    <property type="protein sequence ID" value="CAB4841947.1"/>
    <property type="molecule type" value="Genomic_DNA"/>
</dbReference>
<dbReference type="Pfam" id="PF00196">
    <property type="entry name" value="GerE"/>
    <property type="match status" value="1"/>
</dbReference>
<dbReference type="Gene3D" id="3.40.50.2300">
    <property type="match status" value="1"/>
</dbReference>
<dbReference type="EMBL" id="CAEZWO010000052">
    <property type="protein sequence ID" value="CAB4659621.1"/>
    <property type="molecule type" value="Genomic_DNA"/>
</dbReference>
<dbReference type="GO" id="GO:0000160">
    <property type="term" value="P:phosphorelay signal transduction system"/>
    <property type="evidence" value="ECO:0007669"/>
    <property type="project" value="InterPro"/>
</dbReference>
<dbReference type="InterPro" id="IPR001789">
    <property type="entry name" value="Sig_transdc_resp-reg_receiver"/>
</dbReference>
<dbReference type="SMART" id="SM00421">
    <property type="entry name" value="HTH_LUXR"/>
    <property type="match status" value="1"/>
</dbReference>
<reference evidence="4" key="1">
    <citation type="submission" date="2020-05" db="EMBL/GenBank/DDBJ databases">
        <authorList>
            <person name="Chiriac C."/>
            <person name="Salcher M."/>
            <person name="Ghai R."/>
            <person name="Kavagutti S V."/>
        </authorList>
    </citation>
    <scope>NUCLEOTIDE SEQUENCE</scope>
</reference>
<dbReference type="SMART" id="SM00448">
    <property type="entry name" value="REC"/>
    <property type="match status" value="1"/>
</dbReference>
<evidence type="ECO:0000313" key="7">
    <source>
        <dbReference type="EMBL" id="CAB5053653.1"/>
    </source>
</evidence>
<name>A0A6J6VVB6_9ZZZZ</name>
<accession>A0A6J6VVB6</accession>
<dbReference type="GO" id="GO:0003677">
    <property type="term" value="F:DNA binding"/>
    <property type="evidence" value="ECO:0007669"/>
    <property type="project" value="UniProtKB-KW"/>
</dbReference>
<sequence>MEIKAILIDDDDFTRLLLSSTLKDLGYTVVADAATAADAIRAATEHVPDLAIVDLDLGEGPTGIDVAHGLRRVLPEIALVMLSSYEEPRLIKAKQLELPEGTVYVVKKVVGTPEVLEKAISAALGHEGFASELIEIDNKTKRMRRLSDSQVEVMRLVASGFTNAAIAKRQFLTEASVGKAVARLIKQLNIPANEEQNQRVLIAQAYYESIGPSTSRRG</sequence>
<evidence type="ECO:0000256" key="1">
    <source>
        <dbReference type="ARBA" id="ARBA00023125"/>
    </source>
</evidence>
<keyword evidence="1" id="KW-0238">DNA-binding</keyword>
<dbReference type="InterPro" id="IPR011006">
    <property type="entry name" value="CheY-like_superfamily"/>
</dbReference>
<dbReference type="CDD" id="cd00156">
    <property type="entry name" value="REC"/>
    <property type="match status" value="1"/>
</dbReference>
<feature type="domain" description="Response regulatory" evidence="2">
    <location>
        <begin position="4"/>
        <end position="123"/>
    </location>
</feature>
<evidence type="ECO:0000259" key="2">
    <source>
        <dbReference type="PROSITE" id="PS50110"/>
    </source>
</evidence>
<protein>
    <submittedName>
        <fullName evidence="4">Unannotated protein</fullName>
    </submittedName>
</protein>
<dbReference type="EMBL" id="CAEZZR010000061">
    <property type="protein sequence ID" value="CAB4774738.1"/>
    <property type="molecule type" value="Genomic_DNA"/>
</dbReference>
<evidence type="ECO:0000313" key="3">
    <source>
        <dbReference type="EMBL" id="CAB4659621.1"/>
    </source>
</evidence>